<evidence type="ECO:0000256" key="1">
    <source>
        <dbReference type="SAM" id="Phobius"/>
    </source>
</evidence>
<protein>
    <recommendedName>
        <fullName evidence="2">BAP29/BAP31 transmembrane domain-containing protein</fullName>
    </recommendedName>
</protein>
<evidence type="ECO:0000313" key="3">
    <source>
        <dbReference type="EMBL" id="KAJ3175567.1"/>
    </source>
</evidence>
<name>A0AAD5XP96_9FUNG</name>
<comment type="caution">
    <text evidence="3">The sequence shown here is derived from an EMBL/GenBank/DDBJ whole genome shotgun (WGS) entry which is preliminary data.</text>
</comment>
<keyword evidence="1" id="KW-0812">Transmembrane</keyword>
<dbReference type="InterPro" id="IPR040463">
    <property type="entry name" value="BAP29/BAP31_N"/>
</dbReference>
<feature type="domain" description="BAP29/BAP31 transmembrane" evidence="2">
    <location>
        <begin position="18"/>
        <end position="140"/>
    </location>
</feature>
<reference evidence="3" key="1">
    <citation type="submission" date="2020-05" db="EMBL/GenBank/DDBJ databases">
        <title>Phylogenomic resolution of chytrid fungi.</title>
        <authorList>
            <person name="Stajich J.E."/>
            <person name="Amses K."/>
            <person name="Simmons R."/>
            <person name="Seto K."/>
            <person name="Myers J."/>
            <person name="Bonds A."/>
            <person name="Quandt C.A."/>
            <person name="Barry K."/>
            <person name="Liu P."/>
            <person name="Grigoriev I."/>
            <person name="Longcore J.E."/>
            <person name="James T.Y."/>
        </authorList>
    </citation>
    <scope>NUCLEOTIDE SEQUENCE</scope>
    <source>
        <strain evidence="3">JEL0379</strain>
    </source>
</reference>
<keyword evidence="1" id="KW-1133">Transmembrane helix</keyword>
<sequence length="174" mass="19451">MVFLEGIFGNEFDASPLMTAVTYALIVEATGIIFLSLPFQIKFRRTLAELIVTSPVLSTLRIVFLTTCGFLSFMLADNILRLQRLNARVPTNVVTAENLHASRNRLQRDLFILASTLFCAVVLYQVELLLLRMGRYRKQRNALADQVRSLGAEPVKVLGLEGAKGGKVIPKKRQ</sequence>
<dbReference type="AlphaFoldDB" id="A0AAD5XP96"/>
<dbReference type="Pfam" id="PF05529">
    <property type="entry name" value="Bap31"/>
    <property type="match status" value="1"/>
</dbReference>
<organism evidence="3 4">
    <name type="scientific">Geranomyces variabilis</name>
    <dbReference type="NCBI Taxonomy" id="109894"/>
    <lineage>
        <taxon>Eukaryota</taxon>
        <taxon>Fungi</taxon>
        <taxon>Fungi incertae sedis</taxon>
        <taxon>Chytridiomycota</taxon>
        <taxon>Chytridiomycota incertae sedis</taxon>
        <taxon>Chytridiomycetes</taxon>
        <taxon>Spizellomycetales</taxon>
        <taxon>Powellomycetaceae</taxon>
        <taxon>Geranomyces</taxon>
    </lineage>
</organism>
<feature type="transmembrane region" description="Helical" evidence="1">
    <location>
        <begin position="110"/>
        <end position="131"/>
    </location>
</feature>
<proteinExistence type="predicted"/>
<accession>A0AAD5XP96</accession>
<evidence type="ECO:0000313" key="4">
    <source>
        <dbReference type="Proteomes" id="UP001212152"/>
    </source>
</evidence>
<feature type="transmembrane region" description="Helical" evidence="1">
    <location>
        <begin position="20"/>
        <end position="39"/>
    </location>
</feature>
<keyword evidence="4" id="KW-1185">Reference proteome</keyword>
<dbReference type="Proteomes" id="UP001212152">
    <property type="component" value="Unassembled WGS sequence"/>
</dbReference>
<dbReference type="EMBL" id="JADGJQ010000050">
    <property type="protein sequence ID" value="KAJ3175567.1"/>
    <property type="molecule type" value="Genomic_DNA"/>
</dbReference>
<keyword evidence="1" id="KW-0472">Membrane</keyword>
<evidence type="ECO:0000259" key="2">
    <source>
        <dbReference type="Pfam" id="PF05529"/>
    </source>
</evidence>
<feature type="transmembrane region" description="Helical" evidence="1">
    <location>
        <begin position="51"/>
        <end position="76"/>
    </location>
</feature>
<gene>
    <name evidence="3" type="ORF">HDU87_006064</name>
</gene>